<dbReference type="OrthoDB" id="40480at10239"/>
<protein>
    <submittedName>
        <fullName evidence="1">Uncharacterized protein</fullName>
    </submittedName>
</protein>
<organism evidence="1 2">
    <name type="scientific">Rhodococcus phage Trina</name>
    <dbReference type="NCBI Taxonomy" id="2027905"/>
    <lineage>
        <taxon>Viruses</taxon>
        <taxon>Duplodnaviria</taxon>
        <taxon>Heunggongvirae</taxon>
        <taxon>Uroviricota</taxon>
        <taxon>Caudoviricetes</taxon>
        <taxon>Trinavirus</taxon>
        <taxon>Trinavirus trina</taxon>
    </lineage>
</organism>
<reference evidence="2" key="1">
    <citation type="submission" date="2017-08" db="EMBL/GenBank/DDBJ databases">
        <authorList>
            <person name="de Groot N.N."/>
        </authorList>
    </citation>
    <scope>NUCLEOTIDE SEQUENCE [LARGE SCALE GENOMIC DNA]</scope>
</reference>
<dbReference type="EMBL" id="MF668286">
    <property type="protein sequence ID" value="ASZ74880.1"/>
    <property type="molecule type" value="Genomic_DNA"/>
</dbReference>
<gene>
    <name evidence="1" type="ORF">SEA_TRINA_66</name>
</gene>
<keyword evidence="2" id="KW-1185">Reference proteome</keyword>
<proteinExistence type="predicted"/>
<sequence length="63" mass="7741">MITTETAQERFDRDWVAIRDDRKVRGWDQRPYDRRVREYAPHTEPDDEVIESNSYTELYQATY</sequence>
<evidence type="ECO:0000313" key="1">
    <source>
        <dbReference type="EMBL" id="ASZ74880.1"/>
    </source>
</evidence>
<evidence type="ECO:0000313" key="2">
    <source>
        <dbReference type="Proteomes" id="UP000231419"/>
    </source>
</evidence>
<accession>A0A2D1A6J4</accession>
<name>A0A2D1A6J4_9CAUD</name>
<dbReference type="Proteomes" id="UP000231419">
    <property type="component" value="Segment"/>
</dbReference>